<comment type="caution">
    <text evidence="1">The sequence shown here is derived from an EMBL/GenBank/DDBJ whole genome shotgun (WGS) entry which is preliminary data.</text>
</comment>
<name>A0ABN9D3B2_9NEOB</name>
<proteinExistence type="predicted"/>
<keyword evidence="2" id="KW-1185">Reference proteome</keyword>
<reference evidence="1" key="1">
    <citation type="submission" date="2023-05" db="EMBL/GenBank/DDBJ databases">
        <authorList>
            <person name="Stuckert A."/>
        </authorList>
    </citation>
    <scope>NUCLEOTIDE SEQUENCE</scope>
</reference>
<protein>
    <submittedName>
        <fullName evidence="1">Uncharacterized protein</fullName>
    </submittedName>
</protein>
<sequence>MDWASVLLEVTVVHMVTFPSM</sequence>
<dbReference type="Proteomes" id="UP001162483">
    <property type="component" value="Unassembled WGS sequence"/>
</dbReference>
<accession>A0ABN9D3B2</accession>
<dbReference type="EMBL" id="CATNWA010014022">
    <property type="protein sequence ID" value="CAI9566166.1"/>
    <property type="molecule type" value="Genomic_DNA"/>
</dbReference>
<evidence type="ECO:0000313" key="1">
    <source>
        <dbReference type="EMBL" id="CAI9566166.1"/>
    </source>
</evidence>
<evidence type="ECO:0000313" key="2">
    <source>
        <dbReference type="Proteomes" id="UP001162483"/>
    </source>
</evidence>
<gene>
    <name evidence="1" type="ORF">SPARVUS_LOCUS6282711</name>
</gene>
<organism evidence="1 2">
    <name type="scientific">Staurois parvus</name>
    <dbReference type="NCBI Taxonomy" id="386267"/>
    <lineage>
        <taxon>Eukaryota</taxon>
        <taxon>Metazoa</taxon>
        <taxon>Chordata</taxon>
        <taxon>Craniata</taxon>
        <taxon>Vertebrata</taxon>
        <taxon>Euteleostomi</taxon>
        <taxon>Amphibia</taxon>
        <taxon>Batrachia</taxon>
        <taxon>Anura</taxon>
        <taxon>Neobatrachia</taxon>
        <taxon>Ranoidea</taxon>
        <taxon>Ranidae</taxon>
        <taxon>Staurois</taxon>
    </lineage>
</organism>